<dbReference type="InterPro" id="IPR036390">
    <property type="entry name" value="WH_DNA-bd_sf"/>
</dbReference>
<dbReference type="RefSeq" id="WP_068732943.1">
    <property type="nucleotide sequence ID" value="NZ_LVYV01000012.1"/>
</dbReference>
<dbReference type="STRING" id="943830.A4A58_06210"/>
<dbReference type="PANTHER" id="PTHR42756:SF1">
    <property type="entry name" value="TRANSCRIPTIONAL REPRESSOR OF EMRAB OPERON"/>
    <property type="match status" value="1"/>
</dbReference>
<evidence type="ECO:0000313" key="6">
    <source>
        <dbReference type="Proteomes" id="UP000076574"/>
    </source>
</evidence>
<gene>
    <name evidence="5" type="ORF">A4A58_06210</name>
</gene>
<dbReference type="OrthoDB" id="582199at2"/>
<keyword evidence="1" id="KW-0805">Transcription regulation</keyword>
<sequence length="159" mass="17891">MSCQPDTGTDFLSALFETQRMLRQLADKEARQFGMTRAQWAVLAKVERNEGQKQTDLADAMEMAPISLTRLIDKLCDSGLIERRNDDTDRRIKRLYLTEAARPLTAKLAVLRGNLMQVAFDGVSEADMHQLVAHLENIKDNIRAALNPAATKTKEQVYG</sequence>
<dbReference type="GO" id="GO:0003700">
    <property type="term" value="F:DNA-binding transcription factor activity"/>
    <property type="evidence" value="ECO:0007669"/>
    <property type="project" value="InterPro"/>
</dbReference>
<organism evidence="5 6">
    <name type="scientific">Tardiphaga robiniae</name>
    <dbReference type="NCBI Taxonomy" id="943830"/>
    <lineage>
        <taxon>Bacteria</taxon>
        <taxon>Pseudomonadati</taxon>
        <taxon>Pseudomonadota</taxon>
        <taxon>Alphaproteobacteria</taxon>
        <taxon>Hyphomicrobiales</taxon>
        <taxon>Nitrobacteraceae</taxon>
        <taxon>Tardiphaga</taxon>
    </lineage>
</organism>
<dbReference type="InterPro" id="IPR036388">
    <property type="entry name" value="WH-like_DNA-bd_sf"/>
</dbReference>
<evidence type="ECO:0000256" key="1">
    <source>
        <dbReference type="ARBA" id="ARBA00023015"/>
    </source>
</evidence>
<dbReference type="PANTHER" id="PTHR42756">
    <property type="entry name" value="TRANSCRIPTIONAL REGULATOR, MARR"/>
    <property type="match status" value="1"/>
</dbReference>
<name>A0A163Z7H4_9BRAD</name>
<dbReference type="Proteomes" id="UP000076574">
    <property type="component" value="Unassembled WGS sequence"/>
</dbReference>
<reference evidence="5 6" key="1">
    <citation type="submission" date="2016-03" db="EMBL/GenBank/DDBJ databases">
        <title>Microsymbionts genomes from the relict species Vavilovia formosa (Stev.) Fed.</title>
        <authorList>
            <person name="Kopat V."/>
            <person name="Chirak E."/>
            <person name="Kimeklis A."/>
            <person name="Andronov E."/>
        </authorList>
    </citation>
    <scope>NUCLEOTIDE SEQUENCE [LARGE SCALE GENOMIC DNA]</scope>
    <source>
        <strain evidence="5 6">Vaf07</strain>
    </source>
</reference>
<evidence type="ECO:0000256" key="2">
    <source>
        <dbReference type="ARBA" id="ARBA00023125"/>
    </source>
</evidence>
<accession>A0A163Z7H4</accession>
<dbReference type="InterPro" id="IPR000835">
    <property type="entry name" value="HTH_MarR-typ"/>
</dbReference>
<dbReference type="GO" id="GO:0003677">
    <property type="term" value="F:DNA binding"/>
    <property type="evidence" value="ECO:0007669"/>
    <property type="project" value="UniProtKB-KW"/>
</dbReference>
<proteinExistence type="predicted"/>
<dbReference type="AlphaFoldDB" id="A0A163Z7H4"/>
<dbReference type="PROSITE" id="PS50995">
    <property type="entry name" value="HTH_MARR_2"/>
    <property type="match status" value="1"/>
</dbReference>
<evidence type="ECO:0000256" key="3">
    <source>
        <dbReference type="ARBA" id="ARBA00023163"/>
    </source>
</evidence>
<dbReference type="Pfam" id="PF01047">
    <property type="entry name" value="MarR"/>
    <property type="match status" value="1"/>
</dbReference>
<protein>
    <submittedName>
        <fullName evidence="5">MarR family transcriptional regulator</fullName>
    </submittedName>
</protein>
<keyword evidence="6" id="KW-1185">Reference proteome</keyword>
<dbReference type="PRINTS" id="PR00598">
    <property type="entry name" value="HTHMARR"/>
</dbReference>
<dbReference type="SMART" id="SM00347">
    <property type="entry name" value="HTH_MARR"/>
    <property type="match status" value="1"/>
</dbReference>
<feature type="domain" description="HTH marR-type" evidence="4">
    <location>
        <begin position="8"/>
        <end position="140"/>
    </location>
</feature>
<dbReference type="Gene3D" id="1.10.10.10">
    <property type="entry name" value="Winged helix-like DNA-binding domain superfamily/Winged helix DNA-binding domain"/>
    <property type="match status" value="1"/>
</dbReference>
<dbReference type="EMBL" id="LVYV01000012">
    <property type="protein sequence ID" value="KZD22996.1"/>
    <property type="molecule type" value="Genomic_DNA"/>
</dbReference>
<keyword evidence="2" id="KW-0238">DNA-binding</keyword>
<keyword evidence="3" id="KW-0804">Transcription</keyword>
<evidence type="ECO:0000259" key="4">
    <source>
        <dbReference type="PROSITE" id="PS50995"/>
    </source>
</evidence>
<evidence type="ECO:0000313" key="5">
    <source>
        <dbReference type="EMBL" id="KZD22996.1"/>
    </source>
</evidence>
<dbReference type="SUPFAM" id="SSF46785">
    <property type="entry name" value="Winged helix' DNA-binding domain"/>
    <property type="match status" value="1"/>
</dbReference>
<comment type="caution">
    <text evidence="5">The sequence shown here is derived from an EMBL/GenBank/DDBJ whole genome shotgun (WGS) entry which is preliminary data.</text>
</comment>